<protein>
    <submittedName>
        <fullName evidence="2">Uncharacterized protein</fullName>
    </submittedName>
</protein>
<accession>A0AAE1EDB4</accession>
<sequence length="22" mass="2438">TDYPTNHVTDSSSVDNLRLDTS</sequence>
<dbReference type="EMBL" id="JAWDGP010000152">
    <property type="protein sequence ID" value="KAK3803341.1"/>
    <property type="molecule type" value="Genomic_DNA"/>
</dbReference>
<feature type="compositionally biased region" description="Polar residues" evidence="1">
    <location>
        <begin position="1"/>
        <end position="16"/>
    </location>
</feature>
<feature type="non-terminal residue" evidence="2">
    <location>
        <position position="22"/>
    </location>
</feature>
<proteinExistence type="predicted"/>
<reference evidence="2" key="1">
    <citation type="journal article" date="2023" name="G3 (Bethesda)">
        <title>A reference genome for the long-term kleptoplast-retaining sea slug Elysia crispata morphotype clarki.</title>
        <authorList>
            <person name="Eastman K.E."/>
            <person name="Pendleton A.L."/>
            <person name="Shaikh M.A."/>
            <person name="Suttiyut T."/>
            <person name="Ogas R."/>
            <person name="Tomko P."/>
            <person name="Gavelis G."/>
            <person name="Widhalm J.R."/>
            <person name="Wisecaver J.H."/>
        </authorList>
    </citation>
    <scope>NUCLEOTIDE SEQUENCE</scope>
    <source>
        <strain evidence="2">ECLA1</strain>
    </source>
</reference>
<comment type="caution">
    <text evidence="2">The sequence shown here is derived from an EMBL/GenBank/DDBJ whole genome shotgun (WGS) entry which is preliminary data.</text>
</comment>
<name>A0AAE1EDB4_9GAST</name>
<gene>
    <name evidence="2" type="ORF">RRG08_015995</name>
</gene>
<dbReference type="AlphaFoldDB" id="A0AAE1EDB4"/>
<evidence type="ECO:0000313" key="2">
    <source>
        <dbReference type="EMBL" id="KAK3803341.1"/>
    </source>
</evidence>
<dbReference type="Proteomes" id="UP001283361">
    <property type="component" value="Unassembled WGS sequence"/>
</dbReference>
<evidence type="ECO:0000313" key="3">
    <source>
        <dbReference type="Proteomes" id="UP001283361"/>
    </source>
</evidence>
<keyword evidence="3" id="KW-1185">Reference proteome</keyword>
<organism evidence="2 3">
    <name type="scientific">Elysia crispata</name>
    <name type="common">lettuce slug</name>
    <dbReference type="NCBI Taxonomy" id="231223"/>
    <lineage>
        <taxon>Eukaryota</taxon>
        <taxon>Metazoa</taxon>
        <taxon>Spiralia</taxon>
        <taxon>Lophotrochozoa</taxon>
        <taxon>Mollusca</taxon>
        <taxon>Gastropoda</taxon>
        <taxon>Heterobranchia</taxon>
        <taxon>Euthyneura</taxon>
        <taxon>Panpulmonata</taxon>
        <taxon>Sacoglossa</taxon>
        <taxon>Placobranchoidea</taxon>
        <taxon>Plakobranchidae</taxon>
        <taxon>Elysia</taxon>
    </lineage>
</organism>
<feature type="region of interest" description="Disordered" evidence="1">
    <location>
        <begin position="1"/>
        <end position="22"/>
    </location>
</feature>
<evidence type="ECO:0000256" key="1">
    <source>
        <dbReference type="SAM" id="MobiDB-lite"/>
    </source>
</evidence>